<evidence type="ECO:0000313" key="2">
    <source>
        <dbReference type="EMBL" id="QFZ81864.1"/>
    </source>
</evidence>
<dbReference type="Proteomes" id="UP000326780">
    <property type="component" value="Chromosome"/>
</dbReference>
<dbReference type="AlphaFoldDB" id="A0A5Q0LZW5"/>
<accession>A0A5Q0LZW5</accession>
<keyword evidence="1" id="KW-0472">Membrane</keyword>
<evidence type="ECO:0000256" key="1">
    <source>
        <dbReference type="SAM" id="Phobius"/>
    </source>
</evidence>
<protein>
    <submittedName>
        <fullName evidence="2">Uncharacterized protein</fullName>
    </submittedName>
</protein>
<feature type="transmembrane region" description="Helical" evidence="1">
    <location>
        <begin position="44"/>
        <end position="67"/>
    </location>
</feature>
<proteinExistence type="predicted"/>
<dbReference type="EMBL" id="CP045644">
    <property type="protein sequence ID" value="QFZ81864.1"/>
    <property type="molecule type" value="Genomic_DNA"/>
</dbReference>
<keyword evidence="1" id="KW-0812">Transmembrane</keyword>
<sequence length="68" mass="7011">MTLKAKLIAGYGGVGVLVLLYQWVFVSGASFGVAFGKALVWPAVIFPALGGFIGAILLIAILVAIYLA</sequence>
<organism evidence="2 3">
    <name type="scientific">Variovorax paradoxus</name>
    <dbReference type="NCBI Taxonomy" id="34073"/>
    <lineage>
        <taxon>Bacteria</taxon>
        <taxon>Pseudomonadati</taxon>
        <taxon>Pseudomonadota</taxon>
        <taxon>Betaproteobacteria</taxon>
        <taxon>Burkholderiales</taxon>
        <taxon>Comamonadaceae</taxon>
        <taxon>Variovorax</taxon>
    </lineage>
</organism>
<reference evidence="2 3" key="1">
    <citation type="submission" date="2019-10" db="EMBL/GenBank/DDBJ databases">
        <title>Complete genome sequence of Variovorax paradoxus 5C-2.</title>
        <authorList>
            <person name="Gogoleva N.E."/>
            <person name="Balkin A.S."/>
        </authorList>
    </citation>
    <scope>NUCLEOTIDE SEQUENCE [LARGE SCALE GENOMIC DNA]</scope>
    <source>
        <strain evidence="2 3">5C-2</strain>
    </source>
</reference>
<feature type="transmembrane region" description="Helical" evidence="1">
    <location>
        <begin position="7"/>
        <end position="24"/>
    </location>
</feature>
<dbReference type="RefSeq" id="WP_093299146.1">
    <property type="nucleotide sequence ID" value="NZ_CP045644.1"/>
</dbReference>
<gene>
    <name evidence="2" type="ORF">GFK26_03300</name>
</gene>
<name>A0A5Q0LZW5_VARPD</name>
<keyword evidence="1" id="KW-1133">Transmembrane helix</keyword>
<evidence type="ECO:0000313" key="3">
    <source>
        <dbReference type="Proteomes" id="UP000326780"/>
    </source>
</evidence>